<name>A0AAN7XQP1_ELEMC</name>
<accession>A0AAN7XQP1</accession>
<reference evidence="2 3" key="1">
    <citation type="journal article" date="2023" name="Genes (Basel)">
        <title>Chromosome-Level Genome Assembly and Circadian Gene Repertoire of the Patagonia Blennie Eleginops maclovinus-The Closest Ancestral Proxy of Antarctic Cryonotothenioids.</title>
        <authorList>
            <person name="Cheng C.C."/>
            <person name="Rivera-Colon A.G."/>
            <person name="Minhas B.F."/>
            <person name="Wilson L."/>
            <person name="Rayamajhi N."/>
            <person name="Vargas-Chacoff L."/>
            <person name="Catchen J.M."/>
        </authorList>
    </citation>
    <scope>NUCLEOTIDE SEQUENCE [LARGE SCALE GENOMIC DNA]</scope>
    <source>
        <strain evidence="2">JMC-PN-2008</strain>
    </source>
</reference>
<evidence type="ECO:0000256" key="1">
    <source>
        <dbReference type="SAM" id="MobiDB-lite"/>
    </source>
</evidence>
<dbReference type="Proteomes" id="UP001346869">
    <property type="component" value="Unassembled WGS sequence"/>
</dbReference>
<proteinExistence type="predicted"/>
<evidence type="ECO:0000313" key="3">
    <source>
        <dbReference type="Proteomes" id="UP001346869"/>
    </source>
</evidence>
<feature type="compositionally biased region" description="Polar residues" evidence="1">
    <location>
        <begin position="1"/>
        <end position="30"/>
    </location>
</feature>
<sequence length="79" mass="8438">MGSATSQQEESVTESPPTSQTNTESESTDPSPRPPIILITAPSREDIHSSPSNLTISEAKEQHPSSQPFVVGKRHSDPA</sequence>
<comment type="caution">
    <text evidence="2">The sequence shown here is derived from an EMBL/GenBank/DDBJ whole genome shotgun (WGS) entry which is preliminary data.</text>
</comment>
<protein>
    <submittedName>
        <fullName evidence="2">Uncharacterized protein</fullName>
    </submittedName>
</protein>
<reference evidence="2 3" key="2">
    <citation type="journal article" date="2023" name="Mol. Biol. Evol.">
        <title>Genomics of Secondarily Temperate Adaptation in the Only Non-Antarctic Icefish.</title>
        <authorList>
            <person name="Rivera-Colon A.G."/>
            <person name="Rayamajhi N."/>
            <person name="Minhas B.F."/>
            <person name="Madrigal G."/>
            <person name="Bilyk K.T."/>
            <person name="Yoon V."/>
            <person name="Hune M."/>
            <person name="Gregory S."/>
            <person name="Cheng C.H.C."/>
            <person name="Catchen J.M."/>
        </authorList>
    </citation>
    <scope>NUCLEOTIDE SEQUENCE [LARGE SCALE GENOMIC DNA]</scope>
    <source>
        <strain evidence="2">JMC-PN-2008</strain>
    </source>
</reference>
<gene>
    <name evidence="2" type="ORF">PBY51_012470</name>
</gene>
<dbReference type="EMBL" id="JAUZQC010000008">
    <property type="protein sequence ID" value="KAK5868023.1"/>
    <property type="molecule type" value="Genomic_DNA"/>
</dbReference>
<dbReference type="AlphaFoldDB" id="A0AAN7XQP1"/>
<evidence type="ECO:0000313" key="2">
    <source>
        <dbReference type="EMBL" id="KAK5868023.1"/>
    </source>
</evidence>
<feature type="region of interest" description="Disordered" evidence="1">
    <location>
        <begin position="1"/>
        <end position="79"/>
    </location>
</feature>
<organism evidence="2 3">
    <name type="scientific">Eleginops maclovinus</name>
    <name type="common">Patagonian blennie</name>
    <name type="synonym">Eleginus maclovinus</name>
    <dbReference type="NCBI Taxonomy" id="56733"/>
    <lineage>
        <taxon>Eukaryota</taxon>
        <taxon>Metazoa</taxon>
        <taxon>Chordata</taxon>
        <taxon>Craniata</taxon>
        <taxon>Vertebrata</taxon>
        <taxon>Euteleostomi</taxon>
        <taxon>Actinopterygii</taxon>
        <taxon>Neopterygii</taxon>
        <taxon>Teleostei</taxon>
        <taxon>Neoteleostei</taxon>
        <taxon>Acanthomorphata</taxon>
        <taxon>Eupercaria</taxon>
        <taxon>Perciformes</taxon>
        <taxon>Notothenioidei</taxon>
        <taxon>Eleginopidae</taxon>
        <taxon>Eleginops</taxon>
    </lineage>
</organism>
<keyword evidence="3" id="KW-1185">Reference proteome</keyword>